<evidence type="ECO:0008006" key="3">
    <source>
        <dbReference type="Google" id="ProtNLM"/>
    </source>
</evidence>
<proteinExistence type="predicted"/>
<reference evidence="1 2" key="2">
    <citation type="submission" date="2017-10" db="EMBL/GenBank/DDBJ databases">
        <authorList>
            <person name="Banno H."/>
            <person name="Chua N.-H."/>
        </authorList>
    </citation>
    <scope>NUCLEOTIDE SEQUENCE [LARGE SCALE GENOMIC DNA]</scope>
    <source>
        <strain evidence="1 2">JK626</strain>
    </source>
</reference>
<name>A0A2G3DVE3_9FIRM</name>
<dbReference type="InterPro" id="IPR009711">
    <property type="entry name" value="UPF0473"/>
</dbReference>
<reference evidence="1 2" key="1">
    <citation type="submission" date="2017-10" db="EMBL/GenBank/DDBJ databases">
        <title>Resolving the taxonomy of Roseburia spp., Eubacterium rectale and Agathobacter spp. through phylogenomic analysis.</title>
        <authorList>
            <person name="Sheridan P.O."/>
            <person name="Walker A.W."/>
            <person name="Duncan S.H."/>
            <person name="Scott K.P."/>
            <person name="Toole P.W.O."/>
            <person name="Luis P."/>
            <person name="Flint H.J."/>
        </authorList>
    </citation>
    <scope>NUCLEOTIDE SEQUENCE [LARGE SCALE GENOMIC DNA]</scope>
    <source>
        <strain evidence="1 2">JK626</strain>
    </source>
</reference>
<dbReference type="AlphaFoldDB" id="A0A2G3DVE3"/>
<accession>A0A2G3DVE3</accession>
<evidence type="ECO:0000313" key="1">
    <source>
        <dbReference type="EMBL" id="PHU34863.1"/>
    </source>
</evidence>
<organism evidence="1 2">
    <name type="scientific">Pseudobutyrivibrio ruminis</name>
    <dbReference type="NCBI Taxonomy" id="46206"/>
    <lineage>
        <taxon>Bacteria</taxon>
        <taxon>Bacillati</taxon>
        <taxon>Bacillota</taxon>
        <taxon>Clostridia</taxon>
        <taxon>Lachnospirales</taxon>
        <taxon>Lachnospiraceae</taxon>
        <taxon>Pseudobutyrivibrio</taxon>
    </lineage>
</organism>
<sequence length="103" mass="11891">MDENQVFPVDNEDDDVVVTLNLDDGSEVTCEIITIFEVDEQDYIVLIPLDEKGEPNEEGEVYIYRYFEDETGAPSLENILSDEEYAAVSKRFEEILEEDDDEE</sequence>
<dbReference type="Proteomes" id="UP000225889">
    <property type="component" value="Unassembled WGS sequence"/>
</dbReference>
<evidence type="ECO:0000313" key="2">
    <source>
        <dbReference type="Proteomes" id="UP000225889"/>
    </source>
</evidence>
<gene>
    <name evidence="1" type="ORF">CSX01_05870</name>
</gene>
<dbReference type="RefSeq" id="WP_099391766.1">
    <property type="nucleotide sequence ID" value="NZ_PDYF01000011.1"/>
</dbReference>
<comment type="caution">
    <text evidence="1">The sequence shown here is derived from an EMBL/GenBank/DDBJ whole genome shotgun (WGS) entry which is preliminary data.</text>
</comment>
<dbReference type="EMBL" id="PDYF01000011">
    <property type="protein sequence ID" value="PHU34863.1"/>
    <property type="molecule type" value="Genomic_DNA"/>
</dbReference>
<dbReference type="Pfam" id="PF06949">
    <property type="entry name" value="DUF1292"/>
    <property type="match status" value="1"/>
</dbReference>
<protein>
    <recommendedName>
        <fullName evidence="3">DUF1292 domain-containing protein</fullName>
    </recommendedName>
</protein>